<evidence type="ECO:0000256" key="4">
    <source>
        <dbReference type="ARBA" id="ARBA00022452"/>
    </source>
</evidence>
<feature type="chain" id="PRO_5037275289" evidence="11">
    <location>
        <begin position="21"/>
        <end position="378"/>
    </location>
</feature>
<feature type="signal peptide" evidence="11">
    <location>
        <begin position="1"/>
        <end position="20"/>
    </location>
</feature>
<protein>
    <submittedName>
        <fullName evidence="13">Porin</fullName>
    </submittedName>
</protein>
<name>A0A934SXJ2_9BURK</name>
<evidence type="ECO:0000313" key="14">
    <source>
        <dbReference type="Proteomes" id="UP000622890"/>
    </source>
</evidence>
<dbReference type="InterPro" id="IPR023614">
    <property type="entry name" value="Porin_dom_sf"/>
</dbReference>
<feature type="domain" description="Porin" evidence="12">
    <location>
        <begin position="7"/>
        <end position="332"/>
    </location>
</feature>
<dbReference type="AlphaFoldDB" id="A0A934SXJ2"/>
<dbReference type="InterPro" id="IPR001702">
    <property type="entry name" value="Porin_Gram-ve"/>
</dbReference>
<dbReference type="GO" id="GO:0046930">
    <property type="term" value="C:pore complex"/>
    <property type="evidence" value="ECO:0007669"/>
    <property type="project" value="UniProtKB-KW"/>
</dbReference>
<evidence type="ECO:0000256" key="9">
    <source>
        <dbReference type="ARBA" id="ARBA00023136"/>
    </source>
</evidence>
<dbReference type="SUPFAM" id="SSF56935">
    <property type="entry name" value="Porins"/>
    <property type="match status" value="1"/>
</dbReference>
<evidence type="ECO:0000256" key="8">
    <source>
        <dbReference type="ARBA" id="ARBA00023114"/>
    </source>
</evidence>
<comment type="subunit">
    <text evidence="2">Homotrimer.</text>
</comment>
<dbReference type="RefSeq" id="WP_200591486.1">
    <property type="nucleotide sequence ID" value="NZ_JAEPBG010000003.1"/>
</dbReference>
<keyword evidence="8" id="KW-0626">Porin</keyword>
<comment type="caution">
    <text evidence="13">The sequence shown here is derived from an EMBL/GenBank/DDBJ whole genome shotgun (WGS) entry which is preliminary data.</text>
</comment>
<dbReference type="GO" id="GO:0015288">
    <property type="term" value="F:porin activity"/>
    <property type="evidence" value="ECO:0007669"/>
    <property type="project" value="UniProtKB-KW"/>
</dbReference>
<keyword evidence="7" id="KW-0406">Ion transport</keyword>
<dbReference type="GO" id="GO:0034220">
    <property type="term" value="P:monoatomic ion transmembrane transport"/>
    <property type="evidence" value="ECO:0007669"/>
    <property type="project" value="InterPro"/>
</dbReference>
<keyword evidence="5" id="KW-0812">Transmembrane</keyword>
<keyword evidence="14" id="KW-1185">Reference proteome</keyword>
<dbReference type="GO" id="GO:0009279">
    <property type="term" value="C:cell outer membrane"/>
    <property type="evidence" value="ECO:0007669"/>
    <property type="project" value="UniProtKB-SubCell"/>
</dbReference>
<keyword evidence="3" id="KW-0813">Transport</keyword>
<evidence type="ECO:0000259" key="12">
    <source>
        <dbReference type="Pfam" id="PF13609"/>
    </source>
</evidence>
<dbReference type="Proteomes" id="UP000622890">
    <property type="component" value="Unassembled WGS sequence"/>
</dbReference>
<evidence type="ECO:0000256" key="6">
    <source>
        <dbReference type="ARBA" id="ARBA00022729"/>
    </source>
</evidence>
<reference evidence="13" key="1">
    <citation type="submission" date="2021-01" db="EMBL/GenBank/DDBJ databases">
        <title>Genome sequence of strain Noviherbaspirillum sp. DKR-6.</title>
        <authorList>
            <person name="Chaudhary D.K."/>
        </authorList>
    </citation>
    <scope>NUCLEOTIDE SEQUENCE</scope>
    <source>
        <strain evidence="13">DKR-6</strain>
    </source>
</reference>
<dbReference type="InterPro" id="IPR050298">
    <property type="entry name" value="Gram-neg_bact_OMP"/>
</dbReference>
<organism evidence="13 14">
    <name type="scientific">Noviherbaspirillum pedocola</name>
    <dbReference type="NCBI Taxonomy" id="2801341"/>
    <lineage>
        <taxon>Bacteria</taxon>
        <taxon>Pseudomonadati</taxon>
        <taxon>Pseudomonadota</taxon>
        <taxon>Betaproteobacteria</taxon>
        <taxon>Burkholderiales</taxon>
        <taxon>Oxalobacteraceae</taxon>
        <taxon>Noviherbaspirillum</taxon>
    </lineage>
</organism>
<accession>A0A934SXJ2</accession>
<dbReference type="PRINTS" id="PR00182">
    <property type="entry name" value="ECOLNEIPORIN"/>
</dbReference>
<dbReference type="PRINTS" id="PR00184">
    <property type="entry name" value="NEISSPPORIN"/>
</dbReference>
<evidence type="ECO:0000256" key="1">
    <source>
        <dbReference type="ARBA" id="ARBA00004571"/>
    </source>
</evidence>
<dbReference type="CDD" id="cd00342">
    <property type="entry name" value="gram_neg_porins"/>
    <property type="match status" value="1"/>
</dbReference>
<evidence type="ECO:0000256" key="3">
    <source>
        <dbReference type="ARBA" id="ARBA00022448"/>
    </source>
</evidence>
<keyword evidence="10" id="KW-0998">Cell outer membrane</keyword>
<evidence type="ECO:0000256" key="10">
    <source>
        <dbReference type="ARBA" id="ARBA00023237"/>
    </source>
</evidence>
<dbReference type="PANTHER" id="PTHR34501">
    <property type="entry name" value="PROTEIN YDDL-RELATED"/>
    <property type="match status" value="1"/>
</dbReference>
<evidence type="ECO:0000313" key="13">
    <source>
        <dbReference type="EMBL" id="MBK4734702.1"/>
    </source>
</evidence>
<keyword evidence="4" id="KW-1134">Transmembrane beta strand</keyword>
<gene>
    <name evidence="13" type="ORF">JJB74_08815</name>
</gene>
<dbReference type="EMBL" id="JAEPBG010000003">
    <property type="protein sequence ID" value="MBK4734702.1"/>
    <property type="molecule type" value="Genomic_DNA"/>
</dbReference>
<dbReference type="InterPro" id="IPR002299">
    <property type="entry name" value="Porin_Neis"/>
</dbReference>
<dbReference type="InterPro" id="IPR033900">
    <property type="entry name" value="Gram_neg_porin_domain"/>
</dbReference>
<keyword evidence="6 11" id="KW-0732">Signal</keyword>
<proteinExistence type="predicted"/>
<dbReference type="PANTHER" id="PTHR34501:SF9">
    <property type="entry name" value="MAJOR OUTER MEMBRANE PROTEIN P.IA"/>
    <property type="match status" value="1"/>
</dbReference>
<keyword evidence="9" id="KW-0472">Membrane</keyword>
<evidence type="ECO:0000256" key="5">
    <source>
        <dbReference type="ARBA" id="ARBA00022692"/>
    </source>
</evidence>
<evidence type="ECO:0000256" key="7">
    <source>
        <dbReference type="ARBA" id="ARBA00023065"/>
    </source>
</evidence>
<comment type="subcellular location">
    <subcellularLocation>
        <location evidence="1">Cell outer membrane</location>
        <topology evidence="1">Multi-pass membrane protein</topology>
    </subcellularLocation>
</comment>
<dbReference type="Gene3D" id="2.40.160.10">
    <property type="entry name" value="Porin"/>
    <property type="match status" value="1"/>
</dbReference>
<sequence length="378" mass="39460">MKKSLLALAVLGAFAGVAQAQTSVTIYGSFDAGVRYQNNQDAAGHSRLTMGSNGTYNSNRIGFKGVEDLGGGLNAHFTLESGFNSGTGALDNSAFLFQRSAFVGLGSQWGSLDLGRQYTVAFKTVGAYDPFNYKFTGIIPLTGASVSAGTRQNNDIQYTGTFGPITARAEWALGEQAGSARNGSTQGLGVTYANGPISVGGAYTLRKPQTAAPVAATATAAAVPAQYNDNRDWTVGGAYTFGPARVALGYAKERQDLTAGSFDQKNWWIGGSYDITPAMGLTAAYYDTRVSTNNVSTFNGSGKRQLVIVGATYALSKRTNFYADIDYARYSDALRLASSATAAPNLTGLGVGSAQMPLFSSPGNGNQTGVSVGINHLF</sequence>
<dbReference type="Pfam" id="PF13609">
    <property type="entry name" value="Porin_4"/>
    <property type="match status" value="1"/>
</dbReference>
<evidence type="ECO:0000256" key="11">
    <source>
        <dbReference type="SAM" id="SignalP"/>
    </source>
</evidence>
<evidence type="ECO:0000256" key="2">
    <source>
        <dbReference type="ARBA" id="ARBA00011233"/>
    </source>
</evidence>